<comment type="caution">
    <text evidence="2">The sequence shown here is derived from an EMBL/GenBank/DDBJ whole genome shotgun (WGS) entry which is preliminary data.</text>
</comment>
<dbReference type="Proteomes" id="UP001630969">
    <property type="component" value="Unassembled WGS sequence"/>
</dbReference>
<organism evidence="2 3">
    <name type="scientific">Aeromonas bivalvium</name>
    <dbReference type="NCBI Taxonomy" id="440079"/>
    <lineage>
        <taxon>Bacteria</taxon>
        <taxon>Pseudomonadati</taxon>
        <taxon>Pseudomonadota</taxon>
        <taxon>Gammaproteobacteria</taxon>
        <taxon>Aeromonadales</taxon>
        <taxon>Aeromonadaceae</taxon>
        <taxon>Aeromonas</taxon>
    </lineage>
</organism>
<name>A0ABW9GVG4_9GAMM</name>
<evidence type="ECO:0008006" key="4">
    <source>
        <dbReference type="Google" id="ProtNLM"/>
    </source>
</evidence>
<dbReference type="EMBL" id="JBGXBU010000010">
    <property type="protein sequence ID" value="MFM4894772.1"/>
    <property type="molecule type" value="Genomic_DNA"/>
</dbReference>
<feature type="chain" id="PRO_5046363637" description="Amino acid ABC transporter substrate-binding protein" evidence="1">
    <location>
        <begin position="18"/>
        <end position="287"/>
    </location>
</feature>
<proteinExistence type="predicted"/>
<keyword evidence="3" id="KW-1185">Reference proteome</keyword>
<dbReference type="GeneID" id="97221964"/>
<sequence>MKWLITLCLCLPLLAQAQDLVVKIPKRPVNQLDGDYQLKLLDLALRHAGQPFRIEQVDVDLNQFTLQQQLREGKTINVFWMGTSSALESALLPVPVPLFRGLEGLRIAFIHEKDQEKFSQITNLEQLRKMRAAQGIGWADNRVYQEAGIPTYMTRFTNLFRLMNDGGRLDFFPRSLVEIFAEQRELASQYPNLVVEQHLLIRYPFAEFFFVSPQHPKLAKALTRGLESAYADGSFLRFFRESPAIRTALASANLAGRITIQLANPDMTPLLRSIPAHYWDYPPVQGQ</sequence>
<feature type="signal peptide" evidence="1">
    <location>
        <begin position="1"/>
        <end position="17"/>
    </location>
</feature>
<protein>
    <recommendedName>
        <fullName evidence="4">Amino acid ABC transporter substrate-binding protein</fullName>
    </recommendedName>
</protein>
<dbReference type="RefSeq" id="WP_111874266.1">
    <property type="nucleotide sequence ID" value="NZ_JBGXBU010000010.1"/>
</dbReference>
<evidence type="ECO:0000313" key="3">
    <source>
        <dbReference type="Proteomes" id="UP001630969"/>
    </source>
</evidence>
<evidence type="ECO:0000256" key="1">
    <source>
        <dbReference type="SAM" id="SignalP"/>
    </source>
</evidence>
<evidence type="ECO:0000313" key="2">
    <source>
        <dbReference type="EMBL" id="MFM4894772.1"/>
    </source>
</evidence>
<gene>
    <name evidence="2" type="ORF">ACEUDJ_18150</name>
</gene>
<accession>A0ABW9GVG4</accession>
<keyword evidence="1" id="KW-0732">Signal</keyword>
<reference evidence="2 3" key="1">
    <citation type="submission" date="2024-09" db="EMBL/GenBank/DDBJ databases">
        <title>Aeromonas strains Genome sequencing and assembly.</title>
        <authorList>
            <person name="Hu X."/>
            <person name="Tang B."/>
        </authorList>
    </citation>
    <scope>NUCLEOTIDE SEQUENCE [LARGE SCALE GENOMIC DNA]</scope>
    <source>
        <strain evidence="2 3">NB23SCDHY001</strain>
    </source>
</reference>
<dbReference type="SUPFAM" id="SSF53850">
    <property type="entry name" value="Periplasmic binding protein-like II"/>
    <property type="match status" value="1"/>
</dbReference>